<comment type="caution">
    <text evidence="2">The sequence shown here is derived from an EMBL/GenBank/DDBJ whole genome shotgun (WGS) entry which is preliminary data.</text>
</comment>
<dbReference type="GO" id="GO:0031410">
    <property type="term" value="C:cytoplasmic vesicle"/>
    <property type="evidence" value="ECO:0007669"/>
    <property type="project" value="TreeGrafter"/>
</dbReference>
<evidence type="ECO:0000313" key="3">
    <source>
        <dbReference type="Proteomes" id="UP001431783"/>
    </source>
</evidence>
<dbReference type="GO" id="GO:0016192">
    <property type="term" value="P:vesicle-mediated transport"/>
    <property type="evidence" value="ECO:0007669"/>
    <property type="project" value="InterPro"/>
</dbReference>
<dbReference type="GO" id="GO:0005765">
    <property type="term" value="C:lysosomal membrane"/>
    <property type="evidence" value="ECO:0007669"/>
    <property type="project" value="TreeGrafter"/>
</dbReference>
<dbReference type="GO" id="GO:0005085">
    <property type="term" value="F:guanyl-nucleotide exchange factor activity"/>
    <property type="evidence" value="ECO:0007669"/>
    <property type="project" value="TreeGrafter"/>
</dbReference>
<proteinExistence type="predicted"/>
<dbReference type="GO" id="GO:0031267">
    <property type="term" value="F:small GTPase binding"/>
    <property type="evidence" value="ECO:0007669"/>
    <property type="project" value="TreeGrafter"/>
</dbReference>
<name>A0AAW1VHW6_9CUCU</name>
<evidence type="ECO:0000313" key="2">
    <source>
        <dbReference type="EMBL" id="KAK9892501.1"/>
    </source>
</evidence>
<evidence type="ECO:0000259" key="1">
    <source>
        <dbReference type="Pfam" id="PF19031"/>
    </source>
</evidence>
<feature type="domain" description="CCZ1/INTU/HSP4 first Longin" evidence="1">
    <location>
        <begin position="7"/>
        <end position="110"/>
    </location>
</feature>
<organism evidence="2 3">
    <name type="scientific">Henosepilachna vigintioctopunctata</name>
    <dbReference type="NCBI Taxonomy" id="420089"/>
    <lineage>
        <taxon>Eukaryota</taxon>
        <taxon>Metazoa</taxon>
        <taxon>Ecdysozoa</taxon>
        <taxon>Arthropoda</taxon>
        <taxon>Hexapoda</taxon>
        <taxon>Insecta</taxon>
        <taxon>Pterygota</taxon>
        <taxon>Neoptera</taxon>
        <taxon>Endopterygota</taxon>
        <taxon>Coleoptera</taxon>
        <taxon>Polyphaga</taxon>
        <taxon>Cucujiformia</taxon>
        <taxon>Coccinelloidea</taxon>
        <taxon>Coccinellidae</taxon>
        <taxon>Epilachninae</taxon>
        <taxon>Epilachnini</taxon>
        <taxon>Henosepilachna</taxon>
    </lineage>
</organism>
<accession>A0AAW1VHW6</accession>
<dbReference type="InterPro" id="IPR043987">
    <property type="entry name" value="CCZ1/INTU/HSP4_longin_1"/>
</dbReference>
<protein>
    <recommendedName>
        <fullName evidence="1">CCZ1/INTU/HSP4 first Longin domain-containing protein</fullName>
    </recommendedName>
</protein>
<dbReference type="GO" id="GO:0006605">
    <property type="term" value="P:protein targeting"/>
    <property type="evidence" value="ECO:0007669"/>
    <property type="project" value="TreeGrafter"/>
</dbReference>
<dbReference type="Pfam" id="PF19031">
    <property type="entry name" value="Intu_longin_1"/>
    <property type="match status" value="1"/>
</dbReference>
<dbReference type="EMBL" id="JARQZJ010000135">
    <property type="protein sequence ID" value="KAK9892501.1"/>
    <property type="molecule type" value="Genomic_DNA"/>
</dbReference>
<dbReference type="GO" id="GO:0031085">
    <property type="term" value="C:BLOC-3 complex"/>
    <property type="evidence" value="ECO:0007669"/>
    <property type="project" value="TreeGrafter"/>
</dbReference>
<gene>
    <name evidence="2" type="ORF">WA026_020491</name>
</gene>
<reference evidence="2 3" key="1">
    <citation type="submission" date="2023-03" db="EMBL/GenBank/DDBJ databases">
        <title>Genome insight into feeding habits of ladybird beetles.</title>
        <authorList>
            <person name="Li H.-S."/>
            <person name="Huang Y.-H."/>
            <person name="Pang H."/>
        </authorList>
    </citation>
    <scope>NUCLEOTIDE SEQUENCE [LARGE SCALE GENOMIC DNA]</scope>
    <source>
        <strain evidence="2">SYSU_2023b</strain>
        <tissue evidence="2">Whole body</tissue>
    </source>
</reference>
<sequence>MAKETTIAFIYDTKKLQNEEDDPATAILYFHPTWVSDQQKTVLCGQLIGIIHCLRKVFSIPDIITLESGKFCINSIDGRYLLAVGTDRNIADWILFHRNNLLHDLIKFYHKNIEKMAGIYDNSEALSIKMYHVCETYLKII</sequence>
<dbReference type="AlphaFoldDB" id="A0AAW1VHW6"/>
<dbReference type="PANTHER" id="PTHR14407:SF9">
    <property type="entry name" value="BLOC-3 COMPLEX MEMBER HPS4"/>
    <property type="match status" value="1"/>
</dbReference>
<dbReference type="Proteomes" id="UP001431783">
    <property type="component" value="Unassembled WGS sequence"/>
</dbReference>
<dbReference type="InterPro" id="IPR026091">
    <property type="entry name" value="HPS4"/>
</dbReference>
<keyword evidence="3" id="KW-1185">Reference proteome</keyword>
<dbReference type="PANTHER" id="PTHR14407">
    <property type="entry name" value="HERMANSKY-PUDLAK SYNDROME 4 PROTEIN LIGHT-EAR PROTEIN-RELATED"/>
    <property type="match status" value="1"/>
</dbReference>